<dbReference type="AlphaFoldDB" id="A0A183A6H0"/>
<protein>
    <submittedName>
        <fullName evidence="8">Cationic amino acid transporter</fullName>
    </submittedName>
</protein>
<evidence type="ECO:0000256" key="5">
    <source>
        <dbReference type="SAM" id="Phobius"/>
    </source>
</evidence>
<dbReference type="GO" id="GO:0097638">
    <property type="term" value="P:L-arginine import across plasma membrane"/>
    <property type="evidence" value="ECO:0007669"/>
    <property type="project" value="TreeGrafter"/>
</dbReference>
<dbReference type="Gene3D" id="1.20.1740.10">
    <property type="entry name" value="Amino acid/polyamine transporter I"/>
    <property type="match status" value="1"/>
</dbReference>
<keyword evidence="4 5" id="KW-0472">Membrane</keyword>
<evidence type="ECO:0000313" key="8">
    <source>
        <dbReference type="WBParaSite" id="ECPE_0000255501-mRNA-1"/>
    </source>
</evidence>
<reference evidence="6 7" key="2">
    <citation type="submission" date="2018-11" db="EMBL/GenBank/DDBJ databases">
        <authorList>
            <consortium name="Pathogen Informatics"/>
        </authorList>
    </citation>
    <scope>NUCLEOTIDE SEQUENCE [LARGE SCALE GENOMIC DNA]</scope>
    <source>
        <strain evidence="6 7">Egypt</strain>
    </source>
</reference>
<dbReference type="PANTHER" id="PTHR43243:SF105">
    <property type="entry name" value="CATIONIC AMINO ACID TRANSPORTER C-TERMINAL DOMAIN-CONTAINING PROTEIN"/>
    <property type="match status" value="1"/>
</dbReference>
<dbReference type="Pfam" id="PF13520">
    <property type="entry name" value="AA_permease_2"/>
    <property type="match status" value="1"/>
</dbReference>
<dbReference type="OrthoDB" id="6262222at2759"/>
<proteinExistence type="predicted"/>
<gene>
    <name evidence="6" type="ORF">ECPE_LOCUS2556</name>
</gene>
<organism evidence="8">
    <name type="scientific">Echinostoma caproni</name>
    <dbReference type="NCBI Taxonomy" id="27848"/>
    <lineage>
        <taxon>Eukaryota</taxon>
        <taxon>Metazoa</taxon>
        <taxon>Spiralia</taxon>
        <taxon>Lophotrochozoa</taxon>
        <taxon>Platyhelminthes</taxon>
        <taxon>Trematoda</taxon>
        <taxon>Digenea</taxon>
        <taxon>Plagiorchiida</taxon>
        <taxon>Echinostomata</taxon>
        <taxon>Echinostomatoidea</taxon>
        <taxon>Echinostomatidae</taxon>
        <taxon>Echinostoma</taxon>
    </lineage>
</organism>
<dbReference type="EMBL" id="UZAN01039693">
    <property type="protein sequence ID" value="VDP66786.1"/>
    <property type="molecule type" value="Genomic_DNA"/>
</dbReference>
<evidence type="ECO:0000256" key="1">
    <source>
        <dbReference type="ARBA" id="ARBA00004141"/>
    </source>
</evidence>
<evidence type="ECO:0000256" key="3">
    <source>
        <dbReference type="ARBA" id="ARBA00022989"/>
    </source>
</evidence>
<dbReference type="WBParaSite" id="ECPE_0000255501-mRNA-1">
    <property type="protein sequence ID" value="ECPE_0000255501-mRNA-1"/>
    <property type="gene ID" value="ECPE_0000255501"/>
</dbReference>
<evidence type="ECO:0000313" key="6">
    <source>
        <dbReference type="EMBL" id="VDP66786.1"/>
    </source>
</evidence>
<dbReference type="GO" id="GO:0015189">
    <property type="term" value="F:L-lysine transmembrane transporter activity"/>
    <property type="evidence" value="ECO:0007669"/>
    <property type="project" value="TreeGrafter"/>
</dbReference>
<dbReference type="InterPro" id="IPR002293">
    <property type="entry name" value="AA/rel_permease1"/>
</dbReference>
<keyword evidence="7" id="KW-1185">Reference proteome</keyword>
<evidence type="ECO:0000313" key="7">
    <source>
        <dbReference type="Proteomes" id="UP000272942"/>
    </source>
</evidence>
<keyword evidence="3 5" id="KW-1133">Transmembrane helix</keyword>
<dbReference type="GO" id="GO:0061459">
    <property type="term" value="F:L-arginine transmembrane transporter activity"/>
    <property type="evidence" value="ECO:0007669"/>
    <property type="project" value="TreeGrafter"/>
</dbReference>
<accession>A0A183A6H0</accession>
<dbReference type="GO" id="GO:0005886">
    <property type="term" value="C:plasma membrane"/>
    <property type="evidence" value="ECO:0007669"/>
    <property type="project" value="TreeGrafter"/>
</dbReference>
<dbReference type="GO" id="GO:0000064">
    <property type="term" value="F:L-ornithine transmembrane transporter activity"/>
    <property type="evidence" value="ECO:0007669"/>
    <property type="project" value="TreeGrafter"/>
</dbReference>
<feature type="transmembrane region" description="Helical" evidence="5">
    <location>
        <begin position="57"/>
        <end position="76"/>
    </location>
</feature>
<comment type="subcellular location">
    <subcellularLocation>
        <location evidence="1">Membrane</location>
        <topology evidence="1">Multi-pass membrane protein</topology>
    </subcellularLocation>
</comment>
<evidence type="ECO:0000256" key="2">
    <source>
        <dbReference type="ARBA" id="ARBA00022692"/>
    </source>
</evidence>
<evidence type="ECO:0000256" key="4">
    <source>
        <dbReference type="ARBA" id="ARBA00023136"/>
    </source>
</evidence>
<sequence>MFPLPRILYAMASDGLIFRLFGRINRRFKTPLIGTVISGVFAGILAAVFSLKDLVDMMSIGTLLAYSLVAVSVLILRGQQSPISILHTDEHESATLEPRGDTVFEVTLPETDRPERYSPNSDRQ</sequence>
<reference evidence="8" key="1">
    <citation type="submission" date="2016-06" db="UniProtKB">
        <authorList>
            <consortium name="WormBaseParasite"/>
        </authorList>
    </citation>
    <scope>IDENTIFICATION</scope>
</reference>
<feature type="transmembrane region" description="Helical" evidence="5">
    <location>
        <begin position="31"/>
        <end position="51"/>
    </location>
</feature>
<keyword evidence="2 5" id="KW-0812">Transmembrane</keyword>
<dbReference type="PANTHER" id="PTHR43243">
    <property type="entry name" value="INNER MEMBRANE TRANSPORTER YGJI-RELATED"/>
    <property type="match status" value="1"/>
</dbReference>
<name>A0A183A6H0_9TREM</name>
<dbReference type="Proteomes" id="UP000272942">
    <property type="component" value="Unassembled WGS sequence"/>
</dbReference>